<gene>
    <name evidence="2" type="ORF">SAMN05216218_107225</name>
</gene>
<proteinExistence type="predicted"/>
<evidence type="ECO:0000313" key="2">
    <source>
        <dbReference type="EMBL" id="SDF59693.1"/>
    </source>
</evidence>
<dbReference type="RefSeq" id="WP_092691965.1">
    <property type="nucleotide sequence ID" value="NZ_FNBK01000007.1"/>
</dbReference>
<evidence type="ECO:0000259" key="1">
    <source>
        <dbReference type="Pfam" id="PF01575"/>
    </source>
</evidence>
<protein>
    <submittedName>
        <fullName evidence="2">Acyl dehydratase</fullName>
    </submittedName>
</protein>
<dbReference type="OrthoDB" id="167740at2157"/>
<accession>A0A1G7MD54</accession>
<keyword evidence="3" id="KW-1185">Reference proteome</keyword>
<evidence type="ECO:0000313" key="3">
    <source>
        <dbReference type="Proteomes" id="UP000199076"/>
    </source>
</evidence>
<reference evidence="3" key="1">
    <citation type="submission" date="2016-10" db="EMBL/GenBank/DDBJ databases">
        <authorList>
            <person name="Varghese N."/>
            <person name="Submissions S."/>
        </authorList>
    </citation>
    <scope>NUCLEOTIDE SEQUENCE [LARGE SCALE GENOMIC DNA]</scope>
    <source>
        <strain evidence="3">IBRC-M 10760</strain>
    </source>
</reference>
<dbReference type="PANTHER" id="PTHR43437:SF3">
    <property type="entry name" value="HYDROXYACYL-THIOESTER DEHYDRATASE TYPE 2, MITOCHONDRIAL"/>
    <property type="match status" value="1"/>
</dbReference>
<name>A0A1G7MD54_9EURY</name>
<organism evidence="2 3">
    <name type="scientific">Halorientalis regularis</name>
    <dbReference type="NCBI Taxonomy" id="660518"/>
    <lineage>
        <taxon>Archaea</taxon>
        <taxon>Methanobacteriati</taxon>
        <taxon>Methanobacteriota</taxon>
        <taxon>Stenosarchaea group</taxon>
        <taxon>Halobacteria</taxon>
        <taxon>Halobacteriales</taxon>
        <taxon>Haloarculaceae</taxon>
        <taxon>Halorientalis</taxon>
    </lineage>
</organism>
<feature type="domain" description="MaoC-like" evidence="1">
    <location>
        <begin position="10"/>
        <end position="108"/>
    </location>
</feature>
<dbReference type="GO" id="GO:0019171">
    <property type="term" value="F:(3R)-hydroxyacyl-[acyl-carrier-protein] dehydratase activity"/>
    <property type="evidence" value="ECO:0007669"/>
    <property type="project" value="TreeGrafter"/>
</dbReference>
<dbReference type="GO" id="GO:0006633">
    <property type="term" value="P:fatty acid biosynthetic process"/>
    <property type="evidence" value="ECO:0007669"/>
    <property type="project" value="TreeGrafter"/>
</dbReference>
<dbReference type="InterPro" id="IPR002539">
    <property type="entry name" value="MaoC-like_dom"/>
</dbReference>
<sequence>MPAIAEGDVVTYERTFSESDVREFADLSNDRQPRHLDPDDDGRLMVHGLLTATLPTKIGGDNEVLASHMEFDFRRPVYTGQRVRCDVTFTEVTEGTDRDEVRADIECTVEGETVLSGAFEGVVLR</sequence>
<dbReference type="PANTHER" id="PTHR43437">
    <property type="entry name" value="HYDROXYACYL-THIOESTER DEHYDRATASE TYPE 2, MITOCHONDRIAL-RELATED"/>
    <property type="match status" value="1"/>
</dbReference>
<dbReference type="InterPro" id="IPR029069">
    <property type="entry name" value="HotDog_dom_sf"/>
</dbReference>
<dbReference type="AlphaFoldDB" id="A0A1G7MD54"/>
<dbReference type="EMBL" id="FNBK01000007">
    <property type="protein sequence ID" value="SDF59693.1"/>
    <property type="molecule type" value="Genomic_DNA"/>
</dbReference>
<dbReference type="Pfam" id="PF01575">
    <property type="entry name" value="MaoC_dehydratas"/>
    <property type="match status" value="1"/>
</dbReference>
<dbReference type="SUPFAM" id="SSF54637">
    <property type="entry name" value="Thioesterase/thiol ester dehydrase-isomerase"/>
    <property type="match status" value="1"/>
</dbReference>
<dbReference type="Gene3D" id="3.10.129.10">
    <property type="entry name" value="Hotdog Thioesterase"/>
    <property type="match status" value="1"/>
</dbReference>
<dbReference type="Proteomes" id="UP000199076">
    <property type="component" value="Unassembled WGS sequence"/>
</dbReference>
<dbReference type="STRING" id="660518.SAMN05216218_107225"/>
<dbReference type="InterPro" id="IPR050965">
    <property type="entry name" value="UPF0336/Enoyl-CoA_hydratase"/>
</dbReference>